<name>A0A2J5HK81_9EURO</name>
<evidence type="ECO:0000313" key="2">
    <source>
        <dbReference type="EMBL" id="PLN77514.1"/>
    </source>
</evidence>
<keyword evidence="3" id="KW-1185">Reference proteome</keyword>
<keyword evidence="1" id="KW-0472">Membrane</keyword>
<feature type="transmembrane region" description="Helical" evidence="1">
    <location>
        <begin position="6"/>
        <end position="25"/>
    </location>
</feature>
<reference evidence="3" key="1">
    <citation type="submission" date="2017-12" db="EMBL/GenBank/DDBJ databases">
        <authorList>
            <consortium name="DOE Joint Genome Institute"/>
            <person name="Mondo S.J."/>
            <person name="Kjaerbolling I."/>
            <person name="Vesth T.C."/>
            <person name="Frisvad J.C."/>
            <person name="Nybo J.L."/>
            <person name="Theobald S."/>
            <person name="Kuo A."/>
            <person name="Bowyer P."/>
            <person name="Matsuda Y."/>
            <person name="Lyhne E.K."/>
            <person name="Kogle M.E."/>
            <person name="Clum A."/>
            <person name="Lipzen A."/>
            <person name="Salamov A."/>
            <person name="Ngan C.Y."/>
            <person name="Daum C."/>
            <person name="Chiniquy J."/>
            <person name="Barry K."/>
            <person name="LaButti K."/>
            <person name="Haridas S."/>
            <person name="Simmons B.A."/>
            <person name="Magnuson J.K."/>
            <person name="Mortensen U.H."/>
            <person name="Larsen T.O."/>
            <person name="Grigoriev I.V."/>
            <person name="Baker S.E."/>
            <person name="Andersen M.R."/>
            <person name="Nordberg H.P."/>
            <person name="Cantor M.N."/>
            <person name="Hua S.X."/>
        </authorList>
    </citation>
    <scope>NUCLEOTIDE SEQUENCE [LARGE SCALE GENOMIC DNA]</scope>
    <source>
        <strain evidence="3">IBT 19404</strain>
    </source>
</reference>
<evidence type="ECO:0000313" key="3">
    <source>
        <dbReference type="Proteomes" id="UP000235023"/>
    </source>
</evidence>
<dbReference type="Proteomes" id="UP000235023">
    <property type="component" value="Unassembled WGS sequence"/>
</dbReference>
<dbReference type="AlphaFoldDB" id="A0A2J5HK81"/>
<gene>
    <name evidence="2" type="ORF">BDW42DRAFT_176732</name>
</gene>
<evidence type="ECO:0000256" key="1">
    <source>
        <dbReference type="SAM" id="Phobius"/>
    </source>
</evidence>
<keyword evidence="1" id="KW-0812">Transmembrane</keyword>
<accession>A0A2J5HK81</accession>
<protein>
    <submittedName>
        <fullName evidence="2">Uncharacterized protein</fullName>
    </submittedName>
</protein>
<keyword evidence="1" id="KW-1133">Transmembrane helix</keyword>
<dbReference type="EMBL" id="KZ559594">
    <property type="protein sequence ID" value="PLN77514.1"/>
    <property type="molecule type" value="Genomic_DNA"/>
</dbReference>
<sequence>MVGDHMRIPAVVCHFFVFLFIIFLYQFDYDHYLPIQLLKHSLDWVSAMKVFPMRSSRGRRRMTGP</sequence>
<proteinExistence type="predicted"/>
<organism evidence="2 3">
    <name type="scientific">Aspergillus taichungensis</name>
    <dbReference type="NCBI Taxonomy" id="482145"/>
    <lineage>
        <taxon>Eukaryota</taxon>
        <taxon>Fungi</taxon>
        <taxon>Dikarya</taxon>
        <taxon>Ascomycota</taxon>
        <taxon>Pezizomycotina</taxon>
        <taxon>Eurotiomycetes</taxon>
        <taxon>Eurotiomycetidae</taxon>
        <taxon>Eurotiales</taxon>
        <taxon>Aspergillaceae</taxon>
        <taxon>Aspergillus</taxon>
        <taxon>Aspergillus subgen. Circumdati</taxon>
    </lineage>
</organism>